<keyword evidence="4" id="KW-1003">Cell membrane</keyword>
<keyword evidence="6 9" id="KW-1133">Transmembrane helix</keyword>
<gene>
    <name evidence="11" type="ORF">EH198_05170</name>
</gene>
<organism evidence="11 12">
    <name type="scientific">Paenibacillus rhizophilus</name>
    <dbReference type="NCBI Taxonomy" id="1850366"/>
    <lineage>
        <taxon>Bacteria</taxon>
        <taxon>Bacillati</taxon>
        <taxon>Bacillota</taxon>
        <taxon>Bacilli</taxon>
        <taxon>Bacillales</taxon>
        <taxon>Paenibacillaceae</taxon>
        <taxon>Paenibacillus</taxon>
    </lineage>
</organism>
<feature type="transmembrane region" description="Helical" evidence="9">
    <location>
        <begin position="139"/>
        <end position="160"/>
    </location>
</feature>
<evidence type="ECO:0000256" key="6">
    <source>
        <dbReference type="ARBA" id="ARBA00022989"/>
    </source>
</evidence>
<dbReference type="CDD" id="cd17474">
    <property type="entry name" value="MFS_YfmO_like"/>
    <property type="match status" value="1"/>
</dbReference>
<dbReference type="SUPFAM" id="SSF103473">
    <property type="entry name" value="MFS general substrate transporter"/>
    <property type="match status" value="1"/>
</dbReference>
<evidence type="ECO:0000256" key="4">
    <source>
        <dbReference type="ARBA" id="ARBA00022475"/>
    </source>
</evidence>
<dbReference type="InterPro" id="IPR001958">
    <property type="entry name" value="Tet-R_TetA/multi-R_MdtG-like"/>
</dbReference>
<dbReference type="Gene3D" id="1.20.1250.20">
    <property type="entry name" value="MFS general substrate transporter like domains"/>
    <property type="match status" value="1"/>
</dbReference>
<evidence type="ECO:0000256" key="7">
    <source>
        <dbReference type="ARBA" id="ARBA00023136"/>
    </source>
</evidence>
<name>A0A3N9Q8D3_9BACL</name>
<proteinExistence type="inferred from homology"/>
<dbReference type="InterPro" id="IPR005829">
    <property type="entry name" value="Sugar_transporter_CS"/>
</dbReference>
<comment type="subcellular location">
    <subcellularLocation>
        <location evidence="1">Cell membrane</location>
        <topology evidence="1">Multi-pass membrane protein</topology>
    </subcellularLocation>
</comment>
<dbReference type="PROSITE" id="PS50850">
    <property type="entry name" value="MFS"/>
    <property type="match status" value="1"/>
</dbReference>
<dbReference type="PANTHER" id="PTHR43124:SF3">
    <property type="entry name" value="CHLORAMPHENICOL EFFLUX PUMP RV0191"/>
    <property type="match status" value="1"/>
</dbReference>
<dbReference type="GO" id="GO:0022857">
    <property type="term" value="F:transmembrane transporter activity"/>
    <property type="evidence" value="ECO:0007669"/>
    <property type="project" value="InterPro"/>
</dbReference>
<accession>A0A3N9Q8D3</accession>
<dbReference type="PANTHER" id="PTHR43124">
    <property type="entry name" value="PURINE EFFLUX PUMP PBUE"/>
    <property type="match status" value="1"/>
</dbReference>
<evidence type="ECO:0000256" key="5">
    <source>
        <dbReference type="ARBA" id="ARBA00022692"/>
    </source>
</evidence>
<evidence type="ECO:0000256" key="2">
    <source>
        <dbReference type="ARBA" id="ARBA00007520"/>
    </source>
</evidence>
<dbReference type="InterPro" id="IPR050189">
    <property type="entry name" value="MFS_Efflux_Transporters"/>
</dbReference>
<reference evidence="11 12" key="1">
    <citation type="submission" date="2018-11" db="EMBL/GenBank/DDBJ databases">
        <title>Genome sequence of strain 7197.</title>
        <authorList>
            <person name="Gao J."/>
            <person name="Sun J."/>
        </authorList>
    </citation>
    <scope>NUCLEOTIDE SEQUENCE [LARGE SCALE GENOMIC DNA]</scope>
    <source>
        <strain evidence="11 12">7197</strain>
    </source>
</reference>
<dbReference type="InterPro" id="IPR036259">
    <property type="entry name" value="MFS_trans_sf"/>
</dbReference>
<sequence length="432" mass="46167">MKDKKWDLLALASIPFIMTLGNSMLLPVLPQISRKLAISSFQVSMIITVYGVVAIVMIPIAGYFSDRFGRKVVILPSLIIAALGGGVSAAAAWLMAGTSAYWVILGGRFLQGIGAAGAFPIVLPFVGDMFRDEKEVSRSLGLIETSNTFGKVLSPILGAYLGTLLWYLPFIAIPALCLVSFLLVMFLVKSPKKKERESSTVRQFLSGIRDVLHEKGRWLYAIFAVGCICMFVTFGVLFYLSETLESAYNLHGSMKGLVLAIPLALLCLSSYGAGKIIGQNKKRMKWIGFGGMALLTASMVITGFYSGIYFMVGFLGLGGIGIGASLPCLDALITEGIEKENRGTITSLYSSMRFIGVSLGPPAVSLLMNAGHWALFGTMAAVGAVGGLLTLLAIKPSEGEKGGKKGVENISRYKPEQTGPDGTFGRRGRSPV</sequence>
<comment type="caution">
    <text evidence="11">The sequence shown here is derived from an EMBL/GenBank/DDBJ whole genome shotgun (WGS) entry which is preliminary data.</text>
</comment>
<keyword evidence="7 9" id="KW-0472">Membrane</keyword>
<keyword evidence="3" id="KW-0813">Transport</keyword>
<feature type="transmembrane region" description="Helical" evidence="9">
    <location>
        <begin position="166"/>
        <end position="188"/>
    </location>
</feature>
<dbReference type="PROSITE" id="PS00217">
    <property type="entry name" value="SUGAR_TRANSPORT_2"/>
    <property type="match status" value="1"/>
</dbReference>
<feature type="transmembrane region" description="Helical" evidence="9">
    <location>
        <begin position="72"/>
        <end position="94"/>
    </location>
</feature>
<dbReference type="GO" id="GO:0005886">
    <property type="term" value="C:plasma membrane"/>
    <property type="evidence" value="ECO:0007669"/>
    <property type="project" value="UniProtKB-SubCell"/>
</dbReference>
<dbReference type="RefSeq" id="WP_124694427.1">
    <property type="nucleotide sequence ID" value="NZ_JBHUFE010000016.1"/>
</dbReference>
<dbReference type="PRINTS" id="PR01035">
    <property type="entry name" value="TCRTETA"/>
</dbReference>
<evidence type="ECO:0000259" key="10">
    <source>
        <dbReference type="PROSITE" id="PS50850"/>
    </source>
</evidence>
<protein>
    <submittedName>
        <fullName evidence="11">MFS transporter</fullName>
    </submittedName>
</protein>
<evidence type="ECO:0000313" key="12">
    <source>
        <dbReference type="Proteomes" id="UP000282529"/>
    </source>
</evidence>
<feature type="transmembrane region" description="Helical" evidence="9">
    <location>
        <begin position="7"/>
        <end position="29"/>
    </location>
</feature>
<dbReference type="InterPro" id="IPR020846">
    <property type="entry name" value="MFS_dom"/>
</dbReference>
<keyword evidence="12" id="KW-1185">Reference proteome</keyword>
<dbReference type="PROSITE" id="PS00216">
    <property type="entry name" value="SUGAR_TRANSPORT_1"/>
    <property type="match status" value="1"/>
</dbReference>
<feature type="region of interest" description="Disordered" evidence="8">
    <location>
        <begin position="398"/>
        <end position="432"/>
    </location>
</feature>
<feature type="transmembrane region" description="Helical" evidence="9">
    <location>
        <begin position="373"/>
        <end position="394"/>
    </location>
</feature>
<dbReference type="OrthoDB" id="2986280at2"/>
<dbReference type="EMBL" id="RQPI01000001">
    <property type="protein sequence ID" value="RQW13786.1"/>
    <property type="molecule type" value="Genomic_DNA"/>
</dbReference>
<feature type="domain" description="Major facilitator superfamily (MFS) profile" evidence="10">
    <location>
        <begin position="7"/>
        <end position="398"/>
    </location>
</feature>
<feature type="transmembrane region" description="Helical" evidence="9">
    <location>
        <begin position="286"/>
        <end position="305"/>
    </location>
</feature>
<evidence type="ECO:0000313" key="11">
    <source>
        <dbReference type="EMBL" id="RQW13786.1"/>
    </source>
</evidence>
<feature type="transmembrane region" description="Helical" evidence="9">
    <location>
        <begin position="41"/>
        <end position="65"/>
    </location>
</feature>
<dbReference type="InterPro" id="IPR011701">
    <property type="entry name" value="MFS"/>
</dbReference>
<evidence type="ECO:0000256" key="3">
    <source>
        <dbReference type="ARBA" id="ARBA00022448"/>
    </source>
</evidence>
<keyword evidence="5 9" id="KW-0812">Transmembrane</keyword>
<dbReference type="AlphaFoldDB" id="A0A3N9Q8D3"/>
<dbReference type="Pfam" id="PF07690">
    <property type="entry name" value="MFS_1"/>
    <property type="match status" value="1"/>
</dbReference>
<feature type="transmembrane region" description="Helical" evidence="9">
    <location>
        <begin position="252"/>
        <end position="274"/>
    </location>
</feature>
<feature type="transmembrane region" description="Helical" evidence="9">
    <location>
        <begin position="100"/>
        <end position="127"/>
    </location>
</feature>
<evidence type="ECO:0000256" key="9">
    <source>
        <dbReference type="SAM" id="Phobius"/>
    </source>
</evidence>
<dbReference type="Proteomes" id="UP000282529">
    <property type="component" value="Unassembled WGS sequence"/>
</dbReference>
<comment type="similarity">
    <text evidence="2">Belongs to the major facilitator superfamily. TCR/Tet family.</text>
</comment>
<feature type="compositionally biased region" description="Basic and acidic residues" evidence="8">
    <location>
        <begin position="398"/>
        <end position="415"/>
    </location>
</feature>
<evidence type="ECO:0000256" key="8">
    <source>
        <dbReference type="SAM" id="MobiDB-lite"/>
    </source>
</evidence>
<evidence type="ECO:0000256" key="1">
    <source>
        <dbReference type="ARBA" id="ARBA00004651"/>
    </source>
</evidence>
<feature type="transmembrane region" description="Helical" evidence="9">
    <location>
        <begin position="218"/>
        <end position="240"/>
    </location>
</feature>